<dbReference type="Pfam" id="PF00691">
    <property type="entry name" value="OmpA"/>
    <property type="match status" value="1"/>
</dbReference>
<keyword evidence="1" id="KW-0472">Membrane</keyword>
<proteinExistence type="predicted"/>
<feature type="signal peptide" evidence="2">
    <location>
        <begin position="1"/>
        <end position="23"/>
    </location>
</feature>
<feature type="domain" description="OmpA-like" evidence="3">
    <location>
        <begin position="28"/>
        <end position="145"/>
    </location>
</feature>
<dbReference type="GO" id="GO:0016020">
    <property type="term" value="C:membrane"/>
    <property type="evidence" value="ECO:0007669"/>
    <property type="project" value="UniProtKB-UniRule"/>
</dbReference>
<protein>
    <submittedName>
        <fullName evidence="4">Outer membrane protein/peptidoglycan-associated (Lipo)protein</fullName>
    </submittedName>
</protein>
<sequence length="772" mass="87637">MKEFFKMSFLLLCSFSCSSYAQAQDTNRETLKKQKESAVYFASGSSELSSTAIASLHDFLLNESNLEAVEFRLQAFTDDVGSPERNALLAKNRATKVQAYLNKQDIPIHKIEIQAFQQLHLNPDGNVVEQRANNRRVVVELWGIALETGEDLANVDALTIENFFNQPPEAYQQDFSFSAAKGTVIEGEKGTVLQIPSNCFVDSKGNIVTGEISFLLQEAYSYGDMLFQNLTTVSNGELLETGGMLFIEAKDTAGNVLEIREGVEIIAAMASASAKLPGMQTFEGELDTLTNEVNWVATNEPLLTDTQPTSTARASQVSSNRNRLYQKSSLNENLDGLKKIPTWTLKLPKEVEKPKFRLRVPKYPRLYELPQPNKEALKAKKAQGNLSDALYNSRIRKKFLKLKSAYLKRKKSNEAKKNTYKQDSIQYEKGLVKHGKNTSKYEAYNASMRLVLEEMRENMANFDLGVYIDEYNELKNFSRKFQQRNIRLSGGKQYVEDQLKNNSIYDTVAQSLQAKLKAINLISLTEEQGALLASCWSKKAAKKLGNYSFRTKYSYAKYKTNTYRVTNIYNRSPETGNMKPYHLRQTRRMKGIVEELYNYRSLLKVGDDVQKNKEKVLPVLTRFLNLEKAIIDLEKEFLELRTELNILEPIDVASIYGNAMRIRRAGWLNCDRIMERFNITELEIITGYTENTRVIVVTAGRVKSMLSAIPDQISFKIPQIPRGRMVKVIGIRTLGDTVEVFVEEGTVQSLKGVQPTFKKKTKEEVEAMMTAI</sequence>
<reference evidence="4" key="1">
    <citation type="submission" date="2020-01" db="EMBL/GenBank/DDBJ databases">
        <authorList>
            <person name="Meier V. D."/>
            <person name="Meier V D."/>
        </authorList>
    </citation>
    <scope>NUCLEOTIDE SEQUENCE</scope>
    <source>
        <strain evidence="4">HLG_WM_MAG_10</strain>
    </source>
</reference>
<dbReference type="Gene3D" id="3.30.1330.60">
    <property type="entry name" value="OmpA-like domain"/>
    <property type="match status" value="1"/>
</dbReference>
<dbReference type="PROSITE" id="PS51123">
    <property type="entry name" value="OMPA_2"/>
    <property type="match status" value="1"/>
</dbReference>
<keyword evidence="2" id="KW-0732">Signal</keyword>
<dbReference type="EMBL" id="CACVAQ010000425">
    <property type="protein sequence ID" value="CAA6828246.1"/>
    <property type="molecule type" value="Genomic_DNA"/>
</dbReference>
<dbReference type="SUPFAM" id="SSF103088">
    <property type="entry name" value="OmpA-like"/>
    <property type="match status" value="1"/>
</dbReference>
<feature type="chain" id="PRO_5027911014" evidence="2">
    <location>
        <begin position="24"/>
        <end position="772"/>
    </location>
</feature>
<dbReference type="CDD" id="cd07185">
    <property type="entry name" value="OmpA_C-like"/>
    <property type="match status" value="1"/>
</dbReference>
<organism evidence="4">
    <name type="scientific">uncultured Aureispira sp</name>
    <dbReference type="NCBI Taxonomy" id="1331704"/>
    <lineage>
        <taxon>Bacteria</taxon>
        <taxon>Pseudomonadati</taxon>
        <taxon>Bacteroidota</taxon>
        <taxon>Saprospiria</taxon>
        <taxon>Saprospirales</taxon>
        <taxon>Saprospiraceae</taxon>
        <taxon>Aureispira</taxon>
        <taxon>environmental samples</taxon>
    </lineage>
</organism>
<dbReference type="InterPro" id="IPR006665">
    <property type="entry name" value="OmpA-like"/>
</dbReference>
<dbReference type="InterPro" id="IPR036737">
    <property type="entry name" value="OmpA-like_sf"/>
</dbReference>
<evidence type="ECO:0000256" key="2">
    <source>
        <dbReference type="SAM" id="SignalP"/>
    </source>
</evidence>
<evidence type="ECO:0000259" key="3">
    <source>
        <dbReference type="PROSITE" id="PS51123"/>
    </source>
</evidence>
<accession>A0A6S6U5F4</accession>
<dbReference type="AlphaFoldDB" id="A0A6S6U5F4"/>
<evidence type="ECO:0000256" key="1">
    <source>
        <dbReference type="PROSITE-ProRule" id="PRU00473"/>
    </source>
</evidence>
<evidence type="ECO:0000313" key="4">
    <source>
        <dbReference type="EMBL" id="CAA6828246.1"/>
    </source>
</evidence>
<gene>
    <name evidence="4" type="ORF">HELGO_WM22392</name>
</gene>
<name>A0A6S6U5F4_9BACT</name>